<evidence type="ECO:0000256" key="4">
    <source>
        <dbReference type="ARBA" id="ARBA00023004"/>
    </source>
</evidence>
<proteinExistence type="inferred from homology"/>
<evidence type="ECO:0000256" key="2">
    <source>
        <dbReference type="ARBA" id="ARBA00010617"/>
    </source>
</evidence>
<evidence type="ECO:0000256" key="3">
    <source>
        <dbReference type="ARBA" id="ARBA00022723"/>
    </source>
</evidence>
<dbReference type="PRINTS" id="PR00385">
    <property type="entry name" value="P450"/>
</dbReference>
<keyword evidence="5" id="KW-0349">Heme</keyword>
<dbReference type="Gene3D" id="1.10.630.10">
    <property type="entry name" value="Cytochrome P450"/>
    <property type="match status" value="1"/>
</dbReference>
<dbReference type="EMBL" id="JAGTJR010000032">
    <property type="protein sequence ID" value="KAH7038895.1"/>
    <property type="molecule type" value="Genomic_DNA"/>
</dbReference>
<comment type="cofactor">
    <cofactor evidence="1">
        <name>heme</name>
        <dbReference type="ChEBI" id="CHEBI:30413"/>
    </cofactor>
</comment>
<keyword evidence="7" id="KW-1185">Reference proteome</keyword>
<evidence type="ECO:0000313" key="6">
    <source>
        <dbReference type="EMBL" id="KAH7038895.1"/>
    </source>
</evidence>
<sequence>MRACGESPSNVPTRITTLQWGWVIDQFRKYLRGADSRVPTTHPRHQSDVSYINHKNAPATQSRLTMADTATTITALTATLVALALCRAIYHAFLHPLSAIPGPKLAAISRLWLFWADMSGHAHATIRHWHATHGPLIRIAPNELSVHSIDAYTTALYCQNTKFAKAPYFYVAFDNPAGSVFSELDKHAHAAEKRLMAHAFSRSNILGLQRRVLYPNVERWIDKIRQCVARGENVPVWLAAQCLALETAACFSYGSGDGAFEAEGFAHELLDSFDAFSKIVTVFMHLPPVRSVALWVQRLSGSAVARVNQGASEGFGRLVAQKRAGETNGMIMFESMMERAERNKVALERGRLVSNGSLMLVAGTGTTAASITTAIYCLVKQPQLWYQLKKQLLGLVTGTSSQPDVVELEKVPLLEAVVKEALRVGCPIRGRNPRVTPAGGWDFDGVHIPAGTIISSAQLFYCADPTVYPEPEKFKPQRWLIEDTAAMHRNLVVFSLGTRNCIGQNLALIEMKIAISQLVLNFDPGQVMDKELEFDEFTGLTSPKTRVEVTLH</sequence>
<dbReference type="Pfam" id="PF00067">
    <property type="entry name" value="p450"/>
    <property type="match status" value="1"/>
</dbReference>
<organism evidence="6 7">
    <name type="scientific">Macrophomina phaseolina</name>
    <dbReference type="NCBI Taxonomy" id="35725"/>
    <lineage>
        <taxon>Eukaryota</taxon>
        <taxon>Fungi</taxon>
        <taxon>Dikarya</taxon>
        <taxon>Ascomycota</taxon>
        <taxon>Pezizomycotina</taxon>
        <taxon>Dothideomycetes</taxon>
        <taxon>Dothideomycetes incertae sedis</taxon>
        <taxon>Botryosphaeriales</taxon>
        <taxon>Botryosphaeriaceae</taxon>
        <taxon>Macrophomina</taxon>
    </lineage>
</organism>
<dbReference type="SUPFAM" id="SSF48264">
    <property type="entry name" value="Cytochrome P450"/>
    <property type="match status" value="1"/>
</dbReference>
<keyword evidence="5" id="KW-0503">Monooxygenase</keyword>
<dbReference type="CDD" id="cd11062">
    <property type="entry name" value="CYP58-like"/>
    <property type="match status" value="1"/>
</dbReference>
<dbReference type="PANTHER" id="PTHR24305:SF166">
    <property type="entry name" value="CYTOCHROME P450 12A4, MITOCHONDRIAL-RELATED"/>
    <property type="match status" value="1"/>
</dbReference>
<dbReference type="InterPro" id="IPR017972">
    <property type="entry name" value="Cyt_P450_CS"/>
</dbReference>
<dbReference type="InterPro" id="IPR001128">
    <property type="entry name" value="Cyt_P450"/>
</dbReference>
<reference evidence="6 7" key="1">
    <citation type="journal article" date="2021" name="Nat. Commun.">
        <title>Genetic determinants of endophytism in the Arabidopsis root mycobiome.</title>
        <authorList>
            <person name="Mesny F."/>
            <person name="Miyauchi S."/>
            <person name="Thiergart T."/>
            <person name="Pickel B."/>
            <person name="Atanasova L."/>
            <person name="Karlsson M."/>
            <person name="Huettel B."/>
            <person name="Barry K.W."/>
            <person name="Haridas S."/>
            <person name="Chen C."/>
            <person name="Bauer D."/>
            <person name="Andreopoulos W."/>
            <person name="Pangilinan J."/>
            <person name="LaButti K."/>
            <person name="Riley R."/>
            <person name="Lipzen A."/>
            <person name="Clum A."/>
            <person name="Drula E."/>
            <person name="Henrissat B."/>
            <person name="Kohler A."/>
            <person name="Grigoriev I.V."/>
            <person name="Martin F.M."/>
            <person name="Hacquard S."/>
        </authorList>
    </citation>
    <scope>NUCLEOTIDE SEQUENCE [LARGE SCALE GENOMIC DNA]</scope>
    <source>
        <strain evidence="6 7">MPI-SDFR-AT-0080</strain>
    </source>
</reference>
<keyword evidence="3 5" id="KW-0479">Metal-binding</keyword>
<evidence type="ECO:0000313" key="7">
    <source>
        <dbReference type="Proteomes" id="UP000774617"/>
    </source>
</evidence>
<keyword evidence="5" id="KW-0560">Oxidoreductase</keyword>
<evidence type="ECO:0000256" key="5">
    <source>
        <dbReference type="RuleBase" id="RU000461"/>
    </source>
</evidence>
<accession>A0ABQ8FZU5</accession>
<dbReference type="InterPro" id="IPR036396">
    <property type="entry name" value="Cyt_P450_sf"/>
</dbReference>
<comment type="caution">
    <text evidence="6">The sequence shown here is derived from an EMBL/GenBank/DDBJ whole genome shotgun (WGS) entry which is preliminary data.</text>
</comment>
<keyword evidence="4 5" id="KW-0408">Iron</keyword>
<comment type="similarity">
    <text evidence="2 5">Belongs to the cytochrome P450 family.</text>
</comment>
<dbReference type="InterPro" id="IPR050121">
    <property type="entry name" value="Cytochrome_P450_monoxygenase"/>
</dbReference>
<gene>
    <name evidence="6" type="ORF">B0J12DRAFT_676858</name>
</gene>
<protein>
    <submittedName>
        <fullName evidence="6">Cytochrome P450</fullName>
    </submittedName>
</protein>
<dbReference type="InterPro" id="IPR002403">
    <property type="entry name" value="Cyt_P450_E_grp-IV"/>
</dbReference>
<dbReference type="PANTHER" id="PTHR24305">
    <property type="entry name" value="CYTOCHROME P450"/>
    <property type="match status" value="1"/>
</dbReference>
<dbReference type="Proteomes" id="UP000774617">
    <property type="component" value="Unassembled WGS sequence"/>
</dbReference>
<dbReference type="PROSITE" id="PS00086">
    <property type="entry name" value="CYTOCHROME_P450"/>
    <property type="match status" value="1"/>
</dbReference>
<evidence type="ECO:0000256" key="1">
    <source>
        <dbReference type="ARBA" id="ARBA00001971"/>
    </source>
</evidence>
<name>A0ABQ8FZU5_9PEZI</name>
<dbReference type="PRINTS" id="PR00465">
    <property type="entry name" value="EP450IV"/>
</dbReference>